<organism evidence="1">
    <name type="scientific">Arundo donax</name>
    <name type="common">Giant reed</name>
    <name type="synonym">Donax arundinaceus</name>
    <dbReference type="NCBI Taxonomy" id="35708"/>
    <lineage>
        <taxon>Eukaryota</taxon>
        <taxon>Viridiplantae</taxon>
        <taxon>Streptophyta</taxon>
        <taxon>Embryophyta</taxon>
        <taxon>Tracheophyta</taxon>
        <taxon>Spermatophyta</taxon>
        <taxon>Magnoliopsida</taxon>
        <taxon>Liliopsida</taxon>
        <taxon>Poales</taxon>
        <taxon>Poaceae</taxon>
        <taxon>PACMAD clade</taxon>
        <taxon>Arundinoideae</taxon>
        <taxon>Arundineae</taxon>
        <taxon>Arundo</taxon>
    </lineage>
</organism>
<proteinExistence type="predicted"/>
<evidence type="ECO:0000313" key="1">
    <source>
        <dbReference type="EMBL" id="JAD30848.1"/>
    </source>
</evidence>
<dbReference type="EMBL" id="GBRH01267047">
    <property type="protein sequence ID" value="JAD30848.1"/>
    <property type="molecule type" value="Transcribed_RNA"/>
</dbReference>
<reference evidence="1" key="1">
    <citation type="submission" date="2014-09" db="EMBL/GenBank/DDBJ databases">
        <authorList>
            <person name="Magalhaes I.L.F."/>
            <person name="Oliveira U."/>
            <person name="Santos F.R."/>
            <person name="Vidigal T.H.D.A."/>
            <person name="Brescovit A.D."/>
            <person name="Santos A.J."/>
        </authorList>
    </citation>
    <scope>NUCLEOTIDE SEQUENCE</scope>
    <source>
        <tissue evidence="1">Shoot tissue taken approximately 20 cm above the soil surface</tissue>
    </source>
</reference>
<reference evidence="1" key="2">
    <citation type="journal article" date="2015" name="Data Brief">
        <title>Shoot transcriptome of the giant reed, Arundo donax.</title>
        <authorList>
            <person name="Barrero R.A."/>
            <person name="Guerrero F.D."/>
            <person name="Moolhuijzen P."/>
            <person name="Goolsby J.A."/>
            <person name="Tidwell J."/>
            <person name="Bellgard S.E."/>
            <person name="Bellgard M.I."/>
        </authorList>
    </citation>
    <scope>NUCLEOTIDE SEQUENCE</scope>
    <source>
        <tissue evidence="1">Shoot tissue taken approximately 20 cm above the soil surface</tissue>
    </source>
</reference>
<accession>A0A0A8YZI7</accession>
<protein>
    <submittedName>
        <fullName evidence="1">Uncharacterized protein</fullName>
    </submittedName>
</protein>
<name>A0A0A8YZI7_ARUDO</name>
<dbReference type="AlphaFoldDB" id="A0A0A8YZI7"/>
<sequence>MSRPEFAWTCQTLVVIQILANFKGMDKFCLVKKLGQEPNRPDVRA</sequence>